<evidence type="ECO:0000313" key="3">
    <source>
        <dbReference type="Proteomes" id="UP000252100"/>
    </source>
</evidence>
<dbReference type="OrthoDB" id="2940341at2"/>
<dbReference type="RefSeq" id="WP_114370092.1">
    <property type="nucleotide sequence ID" value="NZ_CP031092.1"/>
</dbReference>
<feature type="transmembrane region" description="Helical" evidence="1">
    <location>
        <begin position="7"/>
        <end position="28"/>
    </location>
</feature>
<proteinExistence type="predicted"/>
<accession>A0A345BUV7</accession>
<keyword evidence="1" id="KW-0472">Membrane</keyword>
<keyword evidence="1" id="KW-1133">Transmembrane helix</keyword>
<organism evidence="2 3">
    <name type="scientific">Salicibibacter kimchii</name>
    <dbReference type="NCBI Taxonomy" id="2099786"/>
    <lineage>
        <taxon>Bacteria</taxon>
        <taxon>Bacillati</taxon>
        <taxon>Bacillota</taxon>
        <taxon>Bacilli</taxon>
        <taxon>Bacillales</taxon>
        <taxon>Bacillaceae</taxon>
        <taxon>Salicibibacter</taxon>
    </lineage>
</organism>
<reference evidence="2 3" key="1">
    <citation type="journal article" date="2018" name="J. Microbiol.">
        <title>Salicibibacter kimchii gen. nov., sp. nov., a moderately halophilic and alkalitolerant bacterium in the family Bacillaceae, isolated from kimchi.</title>
        <authorList>
            <person name="Jang J.Y."/>
            <person name="Oh Y.J."/>
            <person name="Lim S.K."/>
            <person name="Park H.K."/>
            <person name="Lee C."/>
            <person name="Kim J.Y."/>
            <person name="Lee M.A."/>
            <person name="Choi H.J."/>
        </authorList>
    </citation>
    <scope>NUCLEOTIDE SEQUENCE [LARGE SCALE GENOMIC DNA]</scope>
    <source>
        <strain evidence="2 3">NKC1-1</strain>
    </source>
</reference>
<sequence>MFKSGNTWMIIIPGFLMVSLFIGGWLYVVGEDTMQHENLQDDAQINANIDGEDLSGGWNWTTLPEGELAGEDYIGIIAYENGEILPGDEFDQQQLELRQDGEVIYEEEGTVVEEGLIFEFPNRMEATDIYGYEGAVSAQLPDASDEVEIYYLHTWINHAGQGGEDPSFNDPPFPGMEDNDDFWWVISETVSE</sequence>
<evidence type="ECO:0000256" key="1">
    <source>
        <dbReference type="SAM" id="Phobius"/>
    </source>
</evidence>
<protein>
    <submittedName>
        <fullName evidence="2">Uncharacterized protein</fullName>
    </submittedName>
</protein>
<gene>
    <name evidence="2" type="ORF">DT065_01020</name>
</gene>
<dbReference type="Proteomes" id="UP000252100">
    <property type="component" value="Chromosome"/>
</dbReference>
<dbReference type="AlphaFoldDB" id="A0A345BUV7"/>
<name>A0A345BUV7_9BACI</name>
<keyword evidence="1" id="KW-0812">Transmembrane</keyword>
<evidence type="ECO:0000313" key="2">
    <source>
        <dbReference type="EMBL" id="AXF54738.1"/>
    </source>
</evidence>
<dbReference type="EMBL" id="CP031092">
    <property type="protein sequence ID" value="AXF54738.1"/>
    <property type="molecule type" value="Genomic_DNA"/>
</dbReference>
<keyword evidence="3" id="KW-1185">Reference proteome</keyword>
<dbReference type="KEGG" id="rue:DT065_01020"/>